<dbReference type="EMBL" id="BT023068">
    <property type="protein sequence ID" value="AAY55484.1"/>
    <property type="molecule type" value="mRNA"/>
</dbReference>
<protein>
    <submittedName>
        <fullName evidence="2">IP03914p</fullName>
    </submittedName>
</protein>
<keyword evidence="1" id="KW-0812">Transmembrane</keyword>
<evidence type="ECO:0000256" key="1">
    <source>
        <dbReference type="SAM" id="Phobius"/>
    </source>
</evidence>
<feature type="transmembrane region" description="Helical" evidence="1">
    <location>
        <begin position="63"/>
        <end position="85"/>
    </location>
</feature>
<dbReference type="AlphaFoldDB" id="Q4V4D8"/>
<proteinExistence type="evidence at transcript level"/>
<keyword evidence="1" id="KW-0472">Membrane</keyword>
<evidence type="ECO:0000313" key="2">
    <source>
        <dbReference type="EMBL" id="AAY55484.1"/>
    </source>
</evidence>
<organism evidence="2">
    <name type="scientific">Drosophila melanogaster</name>
    <name type="common">Fruit fly</name>
    <dbReference type="NCBI Taxonomy" id="7227"/>
    <lineage>
        <taxon>Eukaryota</taxon>
        <taxon>Metazoa</taxon>
        <taxon>Ecdysozoa</taxon>
        <taxon>Arthropoda</taxon>
        <taxon>Hexapoda</taxon>
        <taxon>Insecta</taxon>
        <taxon>Pterygota</taxon>
        <taxon>Neoptera</taxon>
        <taxon>Endopterygota</taxon>
        <taxon>Diptera</taxon>
        <taxon>Brachycera</taxon>
        <taxon>Muscomorpha</taxon>
        <taxon>Ephydroidea</taxon>
        <taxon>Drosophilidae</taxon>
        <taxon>Drosophila</taxon>
        <taxon>Sophophora</taxon>
    </lineage>
</organism>
<name>Q4V4D8_DROME</name>
<accession>Q4V4D8</accession>
<keyword evidence="1" id="KW-1133">Transmembrane helix</keyword>
<sequence>MLMLLLSHDAVAGAADAAVAVAVAVAASCFLLDAGAAKAAPDSLIVSRFPSLLLSPRLVSSQLAICCWLALLVFSCILVGVPFEFRRKVIICSRGHIDDAMDARV</sequence>
<reference evidence="2" key="1">
    <citation type="submission" date="2005-05" db="EMBL/GenBank/DDBJ databases">
        <authorList>
            <person name="Stapleton M."/>
            <person name="Carlson J."/>
            <person name="Chavez C."/>
            <person name="Frise E."/>
            <person name="George R."/>
            <person name="Pacleb J."/>
            <person name="Park S."/>
            <person name="Wan K."/>
            <person name="Yu C."/>
            <person name="Celniker S."/>
        </authorList>
    </citation>
    <scope>NUCLEOTIDE SEQUENCE</scope>
</reference>